<protein>
    <submittedName>
        <fullName evidence="1">Uncharacterized protein</fullName>
    </submittedName>
</protein>
<organism evidence="1 2">
    <name type="scientific">Aspergillus melleus</name>
    <dbReference type="NCBI Taxonomy" id="138277"/>
    <lineage>
        <taxon>Eukaryota</taxon>
        <taxon>Fungi</taxon>
        <taxon>Dikarya</taxon>
        <taxon>Ascomycota</taxon>
        <taxon>Pezizomycotina</taxon>
        <taxon>Eurotiomycetes</taxon>
        <taxon>Eurotiomycetidae</taxon>
        <taxon>Eurotiales</taxon>
        <taxon>Aspergillaceae</taxon>
        <taxon>Aspergillus</taxon>
        <taxon>Aspergillus subgen. Circumdati</taxon>
    </lineage>
</organism>
<dbReference type="Proteomes" id="UP001177260">
    <property type="component" value="Unassembled WGS sequence"/>
</dbReference>
<proteinExistence type="predicted"/>
<evidence type="ECO:0000313" key="1">
    <source>
        <dbReference type="EMBL" id="KAK1149439.1"/>
    </source>
</evidence>
<sequence>MRDNNDSKTELSLSYQELHSNATILMLAGYKTTESSLSALFHHLLSNPGAFQTLQRELHHRFKGIKEITGKELLALPFLNGCVHETLRLTPPLAGKIASRTSPGATLEDLYVPAGTEVFSETYTMQRSPQYWHAPNDFRPERWYKREAGDVYEHDNHAAYKPFSSGARVCLGKELALQSLRLSAALLVYRFDFTMPARGHFVWDADVTSRMTYTGYRVLAEVYEHSPKELYGGAHL</sequence>
<keyword evidence="2" id="KW-1185">Reference proteome</keyword>
<reference evidence="1 2" key="1">
    <citation type="journal article" date="2023" name="ACS Omega">
        <title>Identification of the Neoaspergillic Acid Biosynthesis Gene Cluster by Establishing an In Vitro CRISPR-Ribonucleoprotein Genetic System in Aspergillus melleus.</title>
        <authorList>
            <person name="Yuan B."/>
            <person name="Grau M.F."/>
            <person name="Murata R.M."/>
            <person name="Torok T."/>
            <person name="Venkateswaran K."/>
            <person name="Stajich J.E."/>
            <person name="Wang C.C.C."/>
        </authorList>
    </citation>
    <scope>NUCLEOTIDE SEQUENCE [LARGE SCALE GENOMIC DNA]</scope>
    <source>
        <strain evidence="1 2">IMV 1140</strain>
    </source>
</reference>
<gene>
    <name evidence="1" type="ORF">N8T08_006662</name>
</gene>
<evidence type="ECO:0000313" key="2">
    <source>
        <dbReference type="Proteomes" id="UP001177260"/>
    </source>
</evidence>
<name>A0ACC3BF22_9EURO</name>
<dbReference type="EMBL" id="JAOPJF010000004">
    <property type="protein sequence ID" value="KAK1149439.1"/>
    <property type="molecule type" value="Genomic_DNA"/>
</dbReference>
<comment type="caution">
    <text evidence="1">The sequence shown here is derived from an EMBL/GenBank/DDBJ whole genome shotgun (WGS) entry which is preliminary data.</text>
</comment>
<accession>A0ACC3BF22</accession>